<protein>
    <submittedName>
        <fullName evidence="1">Uncharacterized protein</fullName>
    </submittedName>
</protein>
<evidence type="ECO:0000313" key="1">
    <source>
        <dbReference type="EMBL" id="QHL89713.1"/>
    </source>
</evidence>
<gene>
    <name evidence="1" type="ORF">GVO57_01325</name>
</gene>
<dbReference type="EMBL" id="CP047895">
    <property type="protein sequence ID" value="QHL89713.1"/>
    <property type="molecule type" value="Genomic_DNA"/>
</dbReference>
<dbReference type="KEGG" id="schy:GVO57_01325"/>
<keyword evidence="2" id="KW-1185">Reference proteome</keyword>
<dbReference type="RefSeq" id="WP_160591220.1">
    <property type="nucleotide sequence ID" value="NZ_CP047895.1"/>
</dbReference>
<proteinExistence type="predicted"/>
<dbReference type="Proteomes" id="UP000464468">
    <property type="component" value="Chromosome"/>
</dbReference>
<sequence>MNIALMAGSLAGVLLLAFIARALGLGGAALADEAEACAIAEAEMPGFIAAAATLDGDRAGALVTGVDGRALRVRRHGAQFVAESVNG</sequence>
<dbReference type="AlphaFoldDB" id="A0A7Z2S4W4"/>
<organism evidence="1 2">
    <name type="scientific">Sphingomonas changnyeongensis</name>
    <dbReference type="NCBI Taxonomy" id="2698679"/>
    <lineage>
        <taxon>Bacteria</taxon>
        <taxon>Pseudomonadati</taxon>
        <taxon>Pseudomonadota</taxon>
        <taxon>Alphaproteobacteria</taxon>
        <taxon>Sphingomonadales</taxon>
        <taxon>Sphingomonadaceae</taxon>
        <taxon>Sphingomonas</taxon>
    </lineage>
</organism>
<evidence type="ECO:0000313" key="2">
    <source>
        <dbReference type="Proteomes" id="UP000464468"/>
    </source>
</evidence>
<name>A0A7Z2S4W4_9SPHN</name>
<reference evidence="1 2" key="1">
    <citation type="submission" date="2020-01" db="EMBL/GenBank/DDBJ databases">
        <title>Sphingomonas sp. C33 whole genome sequece.</title>
        <authorList>
            <person name="Park C."/>
        </authorList>
    </citation>
    <scope>NUCLEOTIDE SEQUENCE [LARGE SCALE GENOMIC DNA]</scope>
    <source>
        <strain evidence="1 2">C33</strain>
    </source>
</reference>
<accession>A0A7Z2S4W4</accession>